<accession>A0A345XQE2</accession>
<reference evidence="5 6" key="1">
    <citation type="submission" date="2018-07" db="EMBL/GenBank/DDBJ databases">
        <title>Draft genome of the type strain Streptomyces armeniacus ATCC 15676.</title>
        <authorList>
            <person name="Labana P."/>
            <person name="Gosse J.T."/>
            <person name="Boddy C.N."/>
        </authorList>
    </citation>
    <scope>NUCLEOTIDE SEQUENCE [LARGE SCALE GENOMIC DNA]</scope>
    <source>
        <strain evidence="5 6">ATCC 15676</strain>
    </source>
</reference>
<evidence type="ECO:0000256" key="2">
    <source>
        <dbReference type="ARBA" id="ARBA00022679"/>
    </source>
</evidence>
<keyword evidence="6" id="KW-1185">Reference proteome</keyword>
<keyword evidence="2" id="KW-0808">Transferase</keyword>
<protein>
    <recommendedName>
        <fullName evidence="3">Cyclodipeptide synthase</fullName>
    </recommendedName>
</protein>
<dbReference type="AlphaFoldDB" id="A0A345XQE2"/>
<gene>
    <name evidence="5" type="ORF">DVA86_15505</name>
</gene>
<comment type="similarity">
    <text evidence="1">Belongs to the CDPS family.</text>
</comment>
<dbReference type="Pfam" id="PF16715">
    <property type="entry name" value="CDPS"/>
    <property type="match status" value="1"/>
</dbReference>
<evidence type="ECO:0000256" key="3">
    <source>
        <dbReference type="ARBA" id="ARBA00030771"/>
    </source>
</evidence>
<dbReference type="Gene3D" id="3.40.50.11710">
    <property type="entry name" value="Cyclodipeptide synthase"/>
    <property type="match status" value="1"/>
</dbReference>
<evidence type="ECO:0000313" key="5">
    <source>
        <dbReference type="EMBL" id="AXK33858.1"/>
    </source>
</evidence>
<evidence type="ECO:0000256" key="1">
    <source>
        <dbReference type="ARBA" id="ARBA00006034"/>
    </source>
</evidence>
<dbReference type="Proteomes" id="UP000254425">
    <property type="component" value="Chromosome"/>
</dbReference>
<dbReference type="KEGG" id="sarm:DVA86_15505"/>
<dbReference type="NCBIfam" id="TIGR04539">
    <property type="entry name" value="tRNA_cyclodipep"/>
    <property type="match status" value="1"/>
</dbReference>
<dbReference type="InterPro" id="IPR038622">
    <property type="entry name" value="CDPS_sf"/>
</dbReference>
<proteinExistence type="inferred from homology"/>
<feature type="region of interest" description="Disordered" evidence="4">
    <location>
        <begin position="228"/>
        <end position="250"/>
    </location>
</feature>
<evidence type="ECO:0000313" key="6">
    <source>
        <dbReference type="Proteomes" id="UP000254425"/>
    </source>
</evidence>
<organism evidence="5 6">
    <name type="scientific">Streptomyces armeniacus</name>
    <dbReference type="NCBI Taxonomy" id="83291"/>
    <lineage>
        <taxon>Bacteria</taxon>
        <taxon>Bacillati</taxon>
        <taxon>Actinomycetota</taxon>
        <taxon>Actinomycetes</taxon>
        <taxon>Kitasatosporales</taxon>
        <taxon>Streptomycetaceae</taxon>
        <taxon>Streptomyces</taxon>
    </lineage>
</organism>
<name>A0A345XQE2_9ACTN</name>
<evidence type="ECO:0000256" key="4">
    <source>
        <dbReference type="SAM" id="MobiDB-lite"/>
    </source>
</evidence>
<sequence length="250" mass="27604">MFDVEPLTAGCGELLPRATHVCIGVSPFNGYFRTPRITALAEWALRTFDGCHFFVPDTVAAYTLQAQGYPLGRARHKAQRQGQYVHNKVATALRSLAVPDPCEQVWGMDRLRRNARYAELLDEANGLFDGDRRFRDACLDASRWVLEHKLAPGAEPTREQLLLAVRYFLAELPLFADSGGIAAAEGAGDGGVSMFVYHQRVRFLERFYGGELPWSAAPGQGFLVVREHGSGPAPEAGQRRRDATARVTVS</sequence>
<dbReference type="InterPro" id="IPR030903">
    <property type="entry name" value="CDPS"/>
</dbReference>
<dbReference type="EMBL" id="CP031320">
    <property type="protein sequence ID" value="AXK33858.1"/>
    <property type="molecule type" value="Genomic_DNA"/>
</dbReference>
<dbReference type="RefSeq" id="WP_208878958.1">
    <property type="nucleotide sequence ID" value="NZ_CP031320.1"/>
</dbReference>
<dbReference type="GO" id="GO:0016755">
    <property type="term" value="F:aminoacyltransferase activity"/>
    <property type="evidence" value="ECO:0007669"/>
    <property type="project" value="InterPro"/>
</dbReference>